<evidence type="ECO:0000313" key="15">
    <source>
        <dbReference type="Ensembl" id="ENSLACP00000001140.1"/>
    </source>
</evidence>
<dbReference type="InterPro" id="IPR007960">
    <property type="entry name" value="TAS2R"/>
</dbReference>
<dbReference type="PANTHER" id="PTHR11394">
    <property type="entry name" value="TASTE RECEPTOR TYPE 2"/>
    <property type="match status" value="1"/>
</dbReference>
<evidence type="ECO:0000256" key="3">
    <source>
        <dbReference type="ARBA" id="ARBA00022480"/>
    </source>
</evidence>
<evidence type="ECO:0000256" key="10">
    <source>
        <dbReference type="ARBA" id="ARBA00023224"/>
    </source>
</evidence>
<keyword evidence="8 12" id="KW-0472">Membrane</keyword>
<keyword evidence="4 12" id="KW-0716">Sensory transduction</keyword>
<evidence type="ECO:0000256" key="13">
    <source>
        <dbReference type="SAM" id="Phobius"/>
    </source>
</evidence>
<dbReference type="OMA" id="VICIMTI"/>
<sequence>MVTVVIVQLLVEFIIMMLGLLGNVFIVYVYFQEYKKSKELQPNELLVAFLAFFNVLIQINLGLWFVVYLFNFCIYLGFTDLIALFITNSNYWFIAWLCFFYCVKIIKVNLILFTRLQRRLPMVVNILIIGTLIGCFPISVPAIHYIKFKTNFTSVSDLCRDYYPHSGNEVYAVLLSVLTSFLPLVIMVICIMTIVIFLCIHSKNMSKNVTLGGSSHGDAHITVAIMLICLIVFYIACTATVFAANLLVVLVDGYVLIAISYTSSIFSTGSAVILISGTVKLKQHFWKICCLRQ</sequence>
<evidence type="ECO:0000256" key="1">
    <source>
        <dbReference type="ARBA" id="ARBA00004141"/>
    </source>
</evidence>
<dbReference type="HOGENOM" id="CLU_072337_0_0_1"/>
<dbReference type="PROSITE" id="PS50262">
    <property type="entry name" value="G_PROTEIN_RECEP_F1_2"/>
    <property type="match status" value="1"/>
</dbReference>
<reference evidence="16" key="1">
    <citation type="submission" date="2011-08" db="EMBL/GenBank/DDBJ databases">
        <title>The draft genome of Latimeria chalumnae.</title>
        <authorList>
            <person name="Di Palma F."/>
            <person name="Alfoldi J."/>
            <person name="Johnson J."/>
            <person name="Berlin A."/>
            <person name="Gnerre S."/>
            <person name="Jaffe D."/>
            <person name="MacCallum I."/>
            <person name="Young S."/>
            <person name="Walker B.J."/>
            <person name="Lander E."/>
            <person name="Lindblad-Toh K."/>
        </authorList>
    </citation>
    <scope>NUCLEOTIDE SEQUENCE [LARGE SCALE GENOMIC DNA]</scope>
    <source>
        <strain evidence="16">Wild caught</strain>
    </source>
</reference>
<keyword evidence="16" id="KW-1185">Reference proteome</keyword>
<evidence type="ECO:0000313" key="16">
    <source>
        <dbReference type="Proteomes" id="UP000008672"/>
    </source>
</evidence>
<keyword evidence="6 13" id="KW-1133">Transmembrane helix</keyword>
<dbReference type="eggNOG" id="ENOG502S2SI">
    <property type="taxonomic scope" value="Eukaryota"/>
</dbReference>
<protein>
    <recommendedName>
        <fullName evidence="12">Taste receptor type 2</fullName>
    </recommendedName>
</protein>
<dbReference type="AlphaFoldDB" id="H2ZUR9"/>
<evidence type="ECO:0000256" key="6">
    <source>
        <dbReference type="ARBA" id="ARBA00022989"/>
    </source>
</evidence>
<dbReference type="FunCoup" id="H2ZUR9">
    <property type="interactions" value="246"/>
</dbReference>
<dbReference type="Gene3D" id="1.20.1070.10">
    <property type="entry name" value="Rhodopsin 7-helix transmembrane proteins"/>
    <property type="match status" value="1"/>
</dbReference>
<accession>H2ZUR9</accession>
<dbReference type="InterPro" id="IPR000276">
    <property type="entry name" value="GPCR_Rhodpsn"/>
</dbReference>
<dbReference type="PANTHER" id="PTHR11394:SF47">
    <property type="entry name" value="TASTE RECEPTOR TYPE 2 MEMBER 40"/>
    <property type="match status" value="1"/>
</dbReference>
<organism evidence="15 16">
    <name type="scientific">Latimeria chalumnae</name>
    <name type="common">Coelacanth</name>
    <dbReference type="NCBI Taxonomy" id="7897"/>
    <lineage>
        <taxon>Eukaryota</taxon>
        <taxon>Metazoa</taxon>
        <taxon>Chordata</taxon>
        <taxon>Craniata</taxon>
        <taxon>Vertebrata</taxon>
        <taxon>Euteleostomi</taxon>
        <taxon>Coelacanthiformes</taxon>
        <taxon>Coelacanthidae</taxon>
        <taxon>Latimeria</taxon>
    </lineage>
</organism>
<dbReference type="PRINTS" id="PR00237">
    <property type="entry name" value="GPCRRHODOPSN"/>
</dbReference>
<keyword evidence="5 12" id="KW-0812">Transmembrane</keyword>
<feature type="transmembrane region" description="Helical" evidence="13">
    <location>
        <begin position="124"/>
        <end position="146"/>
    </location>
</feature>
<comment type="subcellular location">
    <subcellularLocation>
        <location evidence="1 12">Membrane</location>
        <topology evidence="1 12">Multi-pass membrane protein</topology>
    </subcellularLocation>
</comment>
<name>H2ZUR9_LATCH</name>
<keyword evidence="9 12" id="KW-0675">Receptor</keyword>
<keyword evidence="7 12" id="KW-0297">G-protein coupled receptor</keyword>
<dbReference type="EMBL" id="AFYH01257160">
    <property type="status" value="NOT_ANNOTATED_CDS"/>
    <property type="molecule type" value="Genomic_DNA"/>
</dbReference>
<dbReference type="Pfam" id="PF05296">
    <property type="entry name" value="TAS2R"/>
    <property type="match status" value="1"/>
</dbReference>
<evidence type="ECO:0000256" key="8">
    <source>
        <dbReference type="ARBA" id="ARBA00023136"/>
    </source>
</evidence>
<feature type="transmembrane region" description="Helical" evidence="13">
    <location>
        <begin position="6"/>
        <end position="31"/>
    </location>
</feature>
<dbReference type="GO" id="GO:0004930">
    <property type="term" value="F:G protein-coupled receptor activity"/>
    <property type="evidence" value="ECO:0007669"/>
    <property type="project" value="UniProtKB-KW"/>
</dbReference>
<dbReference type="GO" id="GO:0033038">
    <property type="term" value="F:bitter taste receptor activity"/>
    <property type="evidence" value="ECO:0007669"/>
    <property type="project" value="InterPro"/>
</dbReference>
<reference evidence="15" key="2">
    <citation type="submission" date="2025-08" db="UniProtKB">
        <authorList>
            <consortium name="Ensembl"/>
        </authorList>
    </citation>
    <scope>IDENTIFICATION</scope>
</reference>
<feature type="domain" description="G-protein coupled receptors family 1 profile" evidence="14">
    <location>
        <begin position="22"/>
        <end position="275"/>
    </location>
</feature>
<feature type="transmembrane region" description="Helical" evidence="13">
    <location>
        <begin position="221"/>
        <end position="248"/>
    </location>
</feature>
<reference evidence="15" key="3">
    <citation type="submission" date="2025-09" db="UniProtKB">
        <authorList>
            <consortium name="Ensembl"/>
        </authorList>
    </citation>
    <scope>IDENTIFICATION</scope>
</reference>
<feature type="transmembrane region" description="Helical" evidence="13">
    <location>
        <begin position="254"/>
        <end position="275"/>
    </location>
</feature>
<evidence type="ECO:0000256" key="11">
    <source>
        <dbReference type="RuleBase" id="RU004423"/>
    </source>
</evidence>
<evidence type="ECO:0000256" key="7">
    <source>
        <dbReference type="ARBA" id="ARBA00023040"/>
    </source>
</evidence>
<evidence type="ECO:0000256" key="2">
    <source>
        <dbReference type="ARBA" id="ARBA00007376"/>
    </source>
</evidence>
<feature type="transmembrane region" description="Helical" evidence="13">
    <location>
        <begin position="90"/>
        <end position="112"/>
    </location>
</feature>
<gene>
    <name evidence="15" type="primary">LOC135357719</name>
</gene>
<feature type="transmembrane region" description="Helical" evidence="13">
    <location>
        <begin position="43"/>
        <end position="70"/>
    </location>
</feature>
<dbReference type="Proteomes" id="UP000008672">
    <property type="component" value="Unassembled WGS sequence"/>
</dbReference>
<dbReference type="GO" id="GO:0016020">
    <property type="term" value="C:membrane"/>
    <property type="evidence" value="ECO:0007669"/>
    <property type="project" value="UniProtKB-SubCell"/>
</dbReference>
<evidence type="ECO:0000259" key="14">
    <source>
        <dbReference type="PROSITE" id="PS50262"/>
    </source>
</evidence>
<comment type="similarity">
    <text evidence="2 11">Belongs to the G-protein coupled receptor T2R family.</text>
</comment>
<keyword evidence="10 12" id="KW-0807">Transducer</keyword>
<evidence type="ECO:0000256" key="9">
    <source>
        <dbReference type="ARBA" id="ARBA00023170"/>
    </source>
</evidence>
<dbReference type="InterPro" id="IPR017452">
    <property type="entry name" value="GPCR_Rhodpsn_7TM"/>
</dbReference>
<dbReference type="SUPFAM" id="SSF81321">
    <property type="entry name" value="Family A G protein-coupled receptor-like"/>
    <property type="match status" value="1"/>
</dbReference>
<keyword evidence="3 12" id="KW-0919">Taste</keyword>
<dbReference type="Ensembl" id="ENSLACT00000001151.1">
    <property type="protein sequence ID" value="ENSLACP00000001140.1"/>
    <property type="gene ID" value="ENSLACG00000001021.1"/>
</dbReference>
<proteinExistence type="inferred from homology"/>
<feature type="transmembrane region" description="Helical" evidence="13">
    <location>
        <begin position="170"/>
        <end position="200"/>
    </location>
</feature>
<evidence type="ECO:0000256" key="12">
    <source>
        <dbReference type="RuleBase" id="RU004424"/>
    </source>
</evidence>
<evidence type="ECO:0000256" key="4">
    <source>
        <dbReference type="ARBA" id="ARBA00022606"/>
    </source>
</evidence>
<dbReference type="GeneTree" id="ENSGT01150000286961"/>
<evidence type="ECO:0000256" key="5">
    <source>
        <dbReference type="ARBA" id="ARBA00022692"/>
    </source>
</evidence>
<dbReference type="InParanoid" id="H2ZUR9"/>